<protein>
    <submittedName>
        <fullName evidence="1">Uncharacterized protein</fullName>
    </submittedName>
</protein>
<proteinExistence type="predicted"/>
<keyword evidence="2" id="KW-1185">Reference proteome</keyword>
<sequence>MQHADRPARVPEARSGTSYTTTRVMAFTEGAGDQPWCLHLSYCKPHWRYIVPPPYCDMHWPEHVLPAVRSEAERFDPHPVRTADHQHRFSKVFARDEVCARCAAP</sequence>
<name>A0A640VS03_9RHOB</name>
<dbReference type="Proteomes" id="UP000436522">
    <property type="component" value="Unassembled WGS sequence"/>
</dbReference>
<dbReference type="EMBL" id="BLIV01000003">
    <property type="protein sequence ID" value="GFE50394.1"/>
    <property type="molecule type" value="Genomic_DNA"/>
</dbReference>
<accession>A0A640VS03</accession>
<gene>
    <name evidence="1" type="ORF">So717_21470</name>
</gene>
<dbReference type="AlphaFoldDB" id="A0A640VS03"/>
<dbReference type="Gene3D" id="3.40.720.10">
    <property type="entry name" value="Alkaline Phosphatase, subunit A"/>
    <property type="match status" value="1"/>
</dbReference>
<reference evidence="1 2" key="1">
    <citation type="submission" date="2019-12" db="EMBL/GenBank/DDBJ databases">
        <title>Roseobacter cerasinus sp. nov., isolated from seawater around aquaculture.</title>
        <authorList>
            <person name="Muramatsu S."/>
            <person name="Takabe Y."/>
            <person name="Mori K."/>
            <person name="Takaichi S."/>
            <person name="Hanada S."/>
        </authorList>
    </citation>
    <scope>NUCLEOTIDE SEQUENCE [LARGE SCALE GENOMIC DNA]</scope>
    <source>
        <strain evidence="1 2">AI77</strain>
    </source>
</reference>
<dbReference type="InterPro" id="IPR017850">
    <property type="entry name" value="Alkaline_phosphatase_core_sf"/>
</dbReference>
<evidence type="ECO:0000313" key="1">
    <source>
        <dbReference type="EMBL" id="GFE50394.1"/>
    </source>
</evidence>
<evidence type="ECO:0000313" key="2">
    <source>
        <dbReference type="Proteomes" id="UP000436522"/>
    </source>
</evidence>
<comment type="caution">
    <text evidence="1">The sequence shown here is derived from an EMBL/GenBank/DDBJ whole genome shotgun (WGS) entry which is preliminary data.</text>
</comment>
<dbReference type="SUPFAM" id="SSF53649">
    <property type="entry name" value="Alkaline phosphatase-like"/>
    <property type="match status" value="1"/>
</dbReference>
<organism evidence="1 2">
    <name type="scientific">Roseobacter cerasinus</name>
    <dbReference type="NCBI Taxonomy" id="2602289"/>
    <lineage>
        <taxon>Bacteria</taxon>
        <taxon>Pseudomonadati</taxon>
        <taxon>Pseudomonadota</taxon>
        <taxon>Alphaproteobacteria</taxon>
        <taxon>Rhodobacterales</taxon>
        <taxon>Roseobacteraceae</taxon>
        <taxon>Roseobacter</taxon>
    </lineage>
</organism>